<feature type="binding site" evidence="11">
    <location>
        <begin position="632"/>
        <end position="638"/>
    </location>
    <ligand>
        <name>acetyl-CoA</name>
        <dbReference type="ChEBI" id="CHEBI:57288"/>
    </ligand>
</feature>
<dbReference type="GO" id="GO:1990883">
    <property type="term" value="F:18S rRNA cytidine N-acetyltransferase activity"/>
    <property type="evidence" value="ECO:0000318"/>
    <property type="project" value="GO_Central"/>
</dbReference>
<feature type="binding site" evidence="11">
    <location>
        <position position="722"/>
    </location>
    <ligand>
        <name>acetyl-CoA</name>
        <dbReference type="ChEBI" id="CHEBI:57288"/>
    </ligand>
</feature>
<dbReference type="OrthoDB" id="10067491at2759"/>
<evidence type="ECO:0000256" key="3">
    <source>
        <dbReference type="ARBA" id="ARBA00022679"/>
    </source>
</evidence>
<dbReference type="EMBL" id="KB096134">
    <property type="protein sequence ID" value="ESO08081.1"/>
    <property type="molecule type" value="Genomic_DNA"/>
</dbReference>
<dbReference type="InterPro" id="IPR007807">
    <property type="entry name" value="TcmA/NAT10_helicase"/>
</dbReference>
<evidence type="ECO:0000256" key="6">
    <source>
        <dbReference type="ARBA" id="ARBA00022840"/>
    </source>
</evidence>
<dbReference type="Pfam" id="PF13718">
    <property type="entry name" value="GNAT_acetyltr_2"/>
    <property type="match status" value="1"/>
</dbReference>
<dbReference type="InterPro" id="IPR000182">
    <property type="entry name" value="GNAT_dom"/>
</dbReference>
<dbReference type="GeneID" id="20195165"/>
<feature type="domain" description="TmcA/NAT10 N-terminal" evidence="14">
    <location>
        <begin position="10"/>
        <end position="202"/>
    </location>
</feature>
<dbReference type="Pfam" id="PF05127">
    <property type="entry name" value="NAT10_TcmA_helicase"/>
    <property type="match status" value="1"/>
</dbReference>
<keyword evidence="2 11" id="KW-0698">rRNA processing</keyword>
<dbReference type="FunFam" id="3.40.50.11040:FF:000002">
    <property type="entry name" value="RNA cytidine acetyltransferase"/>
    <property type="match status" value="1"/>
</dbReference>
<evidence type="ECO:0000313" key="19">
    <source>
        <dbReference type="Proteomes" id="UP000015101"/>
    </source>
</evidence>
<dbReference type="FunFam" id="3.40.50.300:FF:002218">
    <property type="entry name" value="tRNA(Met) cytidine acetyltransferase TmcA"/>
    <property type="match status" value="1"/>
</dbReference>
<organism evidence="18 19">
    <name type="scientific">Helobdella robusta</name>
    <name type="common">Californian leech</name>
    <dbReference type="NCBI Taxonomy" id="6412"/>
    <lineage>
        <taxon>Eukaryota</taxon>
        <taxon>Metazoa</taxon>
        <taxon>Spiralia</taxon>
        <taxon>Lophotrochozoa</taxon>
        <taxon>Annelida</taxon>
        <taxon>Clitellata</taxon>
        <taxon>Hirudinea</taxon>
        <taxon>Rhynchobdellida</taxon>
        <taxon>Glossiphoniidae</taxon>
        <taxon>Helobdella</taxon>
    </lineage>
</organism>
<keyword evidence="12" id="KW-0812">Transmembrane</keyword>
<dbReference type="Pfam" id="PF08351">
    <property type="entry name" value="TmcA_N"/>
    <property type="match status" value="1"/>
</dbReference>
<dbReference type="Proteomes" id="UP000015101">
    <property type="component" value="Unassembled WGS sequence"/>
</dbReference>
<comment type="function">
    <text evidence="11">RNA cytidine acetyltransferase with specificity toward both 18S rRNA and tRNAs. Catalyzes the formation of N(4)-acetylcytidine (ac4C) in 18S rRNA. Required for early nucleolar cleavages of precursor rRNA at sites A0, A1 and A2 during 18S rRNA synthesis. Catalyzes the formation of ac4C in serine and leucine tRNAs. Requires a tRNA-binding adapter protein for full tRNA acetyltransferase activity but not for 18S rRNA acetylation.</text>
</comment>
<keyword evidence="8 11" id="KW-0012">Acyltransferase</keyword>
<dbReference type="Pfam" id="PF13725">
    <property type="entry name" value="tRNA_bind_2"/>
    <property type="match status" value="1"/>
</dbReference>
<dbReference type="InParanoid" id="T1EF13"/>
<keyword evidence="6 11" id="KW-0067">ATP-binding</keyword>
<name>T1EF13_HELRO</name>
<feature type="binding site" evidence="11">
    <location>
        <begin position="625"/>
        <end position="627"/>
    </location>
    <ligand>
        <name>acetyl-CoA</name>
        <dbReference type="ChEBI" id="CHEBI:57288"/>
    </ligand>
</feature>
<keyword evidence="3 11" id="KW-0808">Transferase</keyword>
<evidence type="ECO:0000256" key="2">
    <source>
        <dbReference type="ARBA" id="ARBA00022552"/>
    </source>
</evidence>
<evidence type="ECO:0000256" key="4">
    <source>
        <dbReference type="ARBA" id="ARBA00022694"/>
    </source>
</evidence>
<dbReference type="Gene3D" id="3.40.50.11040">
    <property type="match status" value="1"/>
</dbReference>
<dbReference type="EnsemblMetazoa" id="HelroT110320">
    <property type="protein sequence ID" value="HelroP110320"/>
    <property type="gene ID" value="HelroG110320"/>
</dbReference>
<comment type="catalytic activity">
    <reaction evidence="9 11">
        <text>a cytidine in 18S rRNA + acetyl-CoA + ATP + H2O = an N(4)-acetylcytidine in 18S rRNA + ADP + phosphate + CoA + H(+)</text>
        <dbReference type="Rhea" id="RHEA:51424"/>
        <dbReference type="Rhea" id="RHEA-COMP:13575"/>
        <dbReference type="Rhea" id="RHEA-COMP:13576"/>
        <dbReference type="ChEBI" id="CHEBI:15377"/>
        <dbReference type="ChEBI" id="CHEBI:15378"/>
        <dbReference type="ChEBI" id="CHEBI:30616"/>
        <dbReference type="ChEBI" id="CHEBI:43474"/>
        <dbReference type="ChEBI" id="CHEBI:57287"/>
        <dbReference type="ChEBI" id="CHEBI:57288"/>
        <dbReference type="ChEBI" id="CHEBI:74900"/>
        <dbReference type="ChEBI" id="CHEBI:82748"/>
        <dbReference type="ChEBI" id="CHEBI:456216"/>
    </reaction>
</comment>
<dbReference type="RefSeq" id="XP_009013870.1">
    <property type="nucleotide sequence ID" value="XM_009015622.1"/>
</dbReference>
<dbReference type="eggNOG" id="KOG2036">
    <property type="taxonomic scope" value="Eukaryota"/>
</dbReference>
<dbReference type="GO" id="GO:0051391">
    <property type="term" value="P:tRNA acetylation"/>
    <property type="evidence" value="ECO:0000318"/>
    <property type="project" value="GO_Central"/>
</dbReference>
<keyword evidence="12" id="KW-1133">Transmembrane helix</keyword>
<dbReference type="InterPro" id="IPR033688">
    <property type="entry name" value="NAT10"/>
</dbReference>
<evidence type="ECO:0000259" key="15">
    <source>
        <dbReference type="Pfam" id="PF13718"/>
    </source>
</evidence>
<comment type="catalytic activity">
    <reaction evidence="11">
        <text>a cytidine in tRNA + acetyl-CoA + ATP + H2O = an N(4)-acetylcytidine in tRNA + ADP + phosphate + CoA + H(+)</text>
        <dbReference type="Rhea" id="RHEA:53876"/>
        <dbReference type="Rhea" id="RHEA-COMP:13670"/>
        <dbReference type="Rhea" id="RHEA-COMP:13671"/>
        <dbReference type="ChEBI" id="CHEBI:15377"/>
        <dbReference type="ChEBI" id="CHEBI:15378"/>
        <dbReference type="ChEBI" id="CHEBI:30616"/>
        <dbReference type="ChEBI" id="CHEBI:43474"/>
        <dbReference type="ChEBI" id="CHEBI:57287"/>
        <dbReference type="ChEBI" id="CHEBI:57288"/>
        <dbReference type="ChEBI" id="CHEBI:74900"/>
        <dbReference type="ChEBI" id="CHEBI:82748"/>
        <dbReference type="ChEBI" id="CHEBI:456216"/>
    </reaction>
</comment>
<dbReference type="PANTHER" id="PTHR10925:SF5">
    <property type="entry name" value="RNA CYTIDINE ACETYLTRANSFERASE"/>
    <property type="match status" value="1"/>
</dbReference>
<gene>
    <name evidence="18" type="primary">20195165</name>
    <name evidence="17" type="ORF">HELRODRAFT_110320</name>
</gene>
<dbReference type="Gene3D" id="3.40.50.300">
    <property type="entry name" value="P-loop containing nucleotide triphosphate hydrolases"/>
    <property type="match status" value="1"/>
</dbReference>
<proteinExistence type="inferred from homology"/>
<dbReference type="OMA" id="HLHYIMS"/>
<keyword evidence="5 11" id="KW-0547">Nucleotide-binding</keyword>
<dbReference type="EMBL" id="AMQM01003397">
    <property type="status" value="NOT_ANNOTATED_CDS"/>
    <property type="molecule type" value="Genomic_DNA"/>
</dbReference>
<evidence type="ECO:0000313" key="17">
    <source>
        <dbReference type="EMBL" id="ESO08081.1"/>
    </source>
</evidence>
<dbReference type="GO" id="GO:0005524">
    <property type="term" value="F:ATP binding"/>
    <property type="evidence" value="ECO:0007669"/>
    <property type="project" value="UniProtKB-UniRule"/>
</dbReference>
<evidence type="ECO:0000256" key="1">
    <source>
        <dbReference type="ARBA" id="ARBA00004604"/>
    </source>
</evidence>
<dbReference type="GO" id="GO:1904812">
    <property type="term" value="P:rRNA acetylation involved in maturation of SSU-rRNA"/>
    <property type="evidence" value="ECO:0000318"/>
    <property type="project" value="GO_Central"/>
</dbReference>
<feature type="domain" description="TcmA/NAT10 helicase" evidence="13">
    <location>
        <begin position="276"/>
        <end position="479"/>
    </location>
</feature>
<feature type="domain" description="N-acetyltransferase" evidence="15">
    <location>
        <begin position="525"/>
        <end position="749"/>
    </location>
</feature>
<evidence type="ECO:0000256" key="5">
    <source>
        <dbReference type="ARBA" id="ARBA00022741"/>
    </source>
</evidence>
<evidence type="ECO:0000259" key="14">
    <source>
        <dbReference type="Pfam" id="PF08351"/>
    </source>
</evidence>
<dbReference type="KEGG" id="hro:HELRODRAFT_110320"/>
<evidence type="ECO:0000256" key="9">
    <source>
        <dbReference type="ARBA" id="ARBA00052133"/>
    </source>
</evidence>
<dbReference type="InterPro" id="IPR027992">
    <property type="entry name" value="tRNA_bind_dom"/>
</dbReference>
<keyword evidence="12" id="KW-0472">Membrane</keyword>
<dbReference type="InterPro" id="IPR027417">
    <property type="entry name" value="P-loop_NTPase"/>
</dbReference>
<dbReference type="GO" id="GO:0002101">
    <property type="term" value="P:tRNA wobble cytosine modification"/>
    <property type="evidence" value="ECO:0000318"/>
    <property type="project" value="GO_Central"/>
</dbReference>
<evidence type="ECO:0000256" key="10">
    <source>
        <dbReference type="ARBA" id="ARBA00068357"/>
    </source>
</evidence>
<feature type="domain" description="Possible tRNA binding" evidence="16">
    <location>
        <begin position="760"/>
        <end position="956"/>
    </location>
</feature>
<dbReference type="FunCoup" id="T1EF13">
    <property type="interactions" value="1445"/>
</dbReference>
<comment type="similarity">
    <text evidence="11">Belongs to the RNA cytidine acetyltransferase family. NAT10 subfamily.</text>
</comment>
<dbReference type="CTD" id="20195165"/>
<reference evidence="18" key="3">
    <citation type="submission" date="2015-06" db="UniProtKB">
        <authorList>
            <consortium name="EnsemblMetazoa"/>
        </authorList>
    </citation>
    <scope>IDENTIFICATION</scope>
</reference>
<keyword evidence="4 11" id="KW-0819">tRNA processing</keyword>
<reference evidence="19" key="1">
    <citation type="submission" date="2012-12" db="EMBL/GenBank/DDBJ databases">
        <authorList>
            <person name="Hellsten U."/>
            <person name="Grimwood J."/>
            <person name="Chapman J.A."/>
            <person name="Shapiro H."/>
            <person name="Aerts A."/>
            <person name="Otillar R.P."/>
            <person name="Terry A.Y."/>
            <person name="Boore J.L."/>
            <person name="Simakov O."/>
            <person name="Marletaz F."/>
            <person name="Cho S.-J."/>
            <person name="Edsinger-Gonzales E."/>
            <person name="Havlak P."/>
            <person name="Kuo D.-H."/>
            <person name="Larsson T."/>
            <person name="Lv J."/>
            <person name="Arendt D."/>
            <person name="Savage R."/>
            <person name="Osoegawa K."/>
            <person name="de Jong P."/>
            <person name="Lindberg D.R."/>
            <person name="Seaver E.C."/>
            <person name="Weisblat D.A."/>
            <person name="Putnam N.H."/>
            <person name="Grigoriev I.V."/>
            <person name="Rokhsar D.S."/>
        </authorList>
    </citation>
    <scope>NUCLEOTIDE SEQUENCE</scope>
</reference>
<keyword evidence="19" id="KW-1185">Reference proteome</keyword>
<feature type="transmembrane region" description="Helical" evidence="12">
    <location>
        <begin position="287"/>
        <end position="306"/>
    </location>
</feature>
<evidence type="ECO:0000313" key="18">
    <source>
        <dbReference type="EnsemblMetazoa" id="HelroP110320"/>
    </source>
</evidence>
<evidence type="ECO:0000256" key="8">
    <source>
        <dbReference type="ARBA" id="ARBA00023315"/>
    </source>
</evidence>
<dbReference type="InterPro" id="IPR032672">
    <property type="entry name" value="TmcA/NAT10/Kre33"/>
</dbReference>
<comment type="subcellular location">
    <subcellularLocation>
        <location evidence="1 11">Nucleus</location>
        <location evidence="1 11">Nucleolus</location>
    </subcellularLocation>
</comment>
<dbReference type="GO" id="GO:0000049">
    <property type="term" value="F:tRNA binding"/>
    <property type="evidence" value="ECO:0000318"/>
    <property type="project" value="GO_Central"/>
</dbReference>
<evidence type="ECO:0000256" key="11">
    <source>
        <dbReference type="HAMAP-Rule" id="MF_03211"/>
    </source>
</evidence>
<feature type="binding site" evidence="11">
    <location>
        <begin position="282"/>
        <end position="291"/>
    </location>
    <ligand>
        <name>ATP</name>
        <dbReference type="ChEBI" id="CHEBI:30616"/>
    </ligand>
</feature>
<keyword evidence="7 11" id="KW-0539">Nucleus</keyword>
<dbReference type="Gene3D" id="3.40.630.30">
    <property type="match status" value="1"/>
</dbReference>
<dbReference type="AlphaFoldDB" id="T1EF13"/>
<evidence type="ECO:0000259" key="13">
    <source>
        <dbReference type="Pfam" id="PF05127"/>
    </source>
</evidence>
<dbReference type="HAMAP" id="MF_03211">
    <property type="entry name" value="RNA_acetyltr_Nat10"/>
    <property type="match status" value="1"/>
</dbReference>
<evidence type="ECO:0000256" key="12">
    <source>
        <dbReference type="SAM" id="Phobius"/>
    </source>
</evidence>
<dbReference type="HOGENOM" id="CLU_004652_0_0_1"/>
<dbReference type="STRING" id="6412.T1EF13"/>
<feature type="binding site" evidence="11">
    <location>
        <position position="461"/>
    </location>
    <ligand>
        <name>ATP</name>
        <dbReference type="ChEBI" id="CHEBI:30616"/>
    </ligand>
</feature>
<reference evidence="17 19" key="2">
    <citation type="journal article" date="2013" name="Nature">
        <title>Insights into bilaterian evolution from three spiralian genomes.</title>
        <authorList>
            <person name="Simakov O."/>
            <person name="Marletaz F."/>
            <person name="Cho S.J."/>
            <person name="Edsinger-Gonzales E."/>
            <person name="Havlak P."/>
            <person name="Hellsten U."/>
            <person name="Kuo D.H."/>
            <person name="Larsson T."/>
            <person name="Lv J."/>
            <person name="Arendt D."/>
            <person name="Savage R."/>
            <person name="Osoegawa K."/>
            <person name="de Jong P."/>
            <person name="Grimwood J."/>
            <person name="Chapman J.A."/>
            <person name="Shapiro H."/>
            <person name="Aerts A."/>
            <person name="Otillar R.P."/>
            <person name="Terry A.Y."/>
            <person name="Boore J.L."/>
            <person name="Grigoriev I.V."/>
            <person name="Lindberg D.R."/>
            <person name="Seaver E.C."/>
            <person name="Weisblat D.A."/>
            <person name="Putnam N.H."/>
            <person name="Rokhsar D.S."/>
        </authorList>
    </citation>
    <scope>NUCLEOTIDE SEQUENCE</scope>
</reference>
<protein>
    <recommendedName>
        <fullName evidence="10 11">RNA cytidine acetyltransferase</fullName>
        <ecNumber evidence="11">2.3.1.-</ecNumber>
    </recommendedName>
    <alternativeName>
        <fullName evidence="11">18S rRNA cytosine acetyltransferase</fullName>
    </alternativeName>
</protein>
<sequence>MSSRKKIDIRFKTLIENGIISNHRSMFVVVGDKGRDQIPILYHIMVKATVQSMPEVLWAYKKDLGFSSNRKKRMQLKSKKLKSKTKDLNDEDPFEIFISTTKIRYCYYEETHKILGRTFGMCVIQDFEGITPNILARTIETVSGGGLVIILLRTVKSLKQLYTMTMDVHLRYRTESHQDIIGRFNERFILSLGKCPGCLVIDDQLNILPISSSSLNIKALPPISEELKSLTSKLMQDAETSLVGHLVGCCATTDQGKAVLKLIDAIVDRSFHFTVVMTAARGRGKSAALGLSMAAAVAFGYSNIFVTAPSPENLKTMFEYICKGLTALKYSEHQDYQLKFSSNLEFNNAVVRINIYKNHRQTIQYISPEDHQMLSQAELLCIDEAAAIPLLHVTKLLGPYLVFMSSTVNGYEGTGRSLSLKLVENLRRGSKFTEVGVDVNKISSTLKEKKLHEMELKIPIRYSDKDPIEAWLTSLLCLNITNQTGGRSSEKEKSSFPFVGTCELFEVNRDTLFSFHEKTEMFLQKIVSIFVSSHYKNSPDDIQLLSDAPAHHIFVLMGSNARKSPNPDILCAVQVAYEGEISKETILNGLRRGHRGDGDMIPWIVEQEFGEREFARKSGARIVRIATNPEHQRMGYGMKALQLLQDYYEGKLLDVSLIDDANGDDAMKDHANSGQQLLEERIEPKEKLPPLLMALNQKRPETLDYLGVSYGITYPLLMFWKKFGMVPVHVGQQRNVLTGEHNCIMLKRINKNEKKKKPDWLSELFADFTRRFISLSSSDFQSWKVSLSLATLNNKNVISKVQEVSREEILLLFSQYDVTRLDRYSKNMADYRQVKDLLQRLSTLVFQGKIKLELATIKSAVLLGVGLQGKSVDQLAEELDPNDRKYPANQVLAILNQTVKCIVEKLHQILRDVEASQLSNLKEMIPVNISLDDDLLEAAESEKQRAITEHKRKLSDSYGDEIRKRFKRKNDVNFKKSKKFKKK</sequence>
<dbReference type="GO" id="GO:0051392">
    <property type="term" value="F:tRNA cytidine N4-acetyltransferase activity"/>
    <property type="evidence" value="ECO:0000318"/>
    <property type="project" value="GO_Central"/>
</dbReference>
<dbReference type="GO" id="GO:0005730">
    <property type="term" value="C:nucleolus"/>
    <property type="evidence" value="ECO:0000318"/>
    <property type="project" value="GO_Central"/>
</dbReference>
<dbReference type="InterPro" id="IPR013562">
    <property type="entry name" value="TmcA/NAT10_N"/>
</dbReference>
<evidence type="ECO:0000256" key="7">
    <source>
        <dbReference type="ARBA" id="ARBA00023242"/>
    </source>
</evidence>
<dbReference type="PANTHER" id="PTHR10925">
    <property type="entry name" value="N-ACETYLTRANSFERASE 10"/>
    <property type="match status" value="1"/>
</dbReference>
<evidence type="ECO:0000259" key="16">
    <source>
        <dbReference type="Pfam" id="PF13725"/>
    </source>
</evidence>
<accession>T1EF13</accession>
<dbReference type="EC" id="2.3.1.-" evidence="11"/>